<keyword evidence="3 6" id="KW-0223">Dioxygenase</keyword>
<evidence type="ECO:0000256" key="1">
    <source>
        <dbReference type="ARBA" id="ARBA00006787"/>
    </source>
</evidence>
<feature type="binding site" evidence="5">
    <location>
        <position position="389"/>
    </location>
    <ligand>
        <name>Fe cation</name>
        <dbReference type="ChEBI" id="CHEBI:24875"/>
        <note>catalytic</note>
    </ligand>
</feature>
<dbReference type="EMBL" id="SDAM02003674">
    <property type="protein sequence ID" value="KAH6820437.1"/>
    <property type="molecule type" value="Genomic_DNA"/>
</dbReference>
<dbReference type="Proteomes" id="UP001190926">
    <property type="component" value="Unassembled WGS sequence"/>
</dbReference>
<dbReference type="GO" id="GO:0046872">
    <property type="term" value="F:metal ion binding"/>
    <property type="evidence" value="ECO:0007669"/>
    <property type="project" value="UniProtKB-KW"/>
</dbReference>
<evidence type="ECO:0000313" key="7">
    <source>
        <dbReference type="Proteomes" id="UP001190926"/>
    </source>
</evidence>
<dbReference type="PANTHER" id="PTHR10543:SF46">
    <property type="entry name" value="CAROTENOID CLEAVAGE DIOXYGENASE 4, CHLOROPLASTIC-RELATED"/>
    <property type="match status" value="1"/>
</dbReference>
<keyword evidence="3 6" id="KW-0560">Oxidoreductase</keyword>
<feature type="binding site" evidence="5">
    <location>
        <position position="324"/>
    </location>
    <ligand>
        <name>Fe cation</name>
        <dbReference type="ChEBI" id="CHEBI:24875"/>
        <note>catalytic</note>
    </ligand>
</feature>
<proteinExistence type="inferred from homology"/>
<sequence>METLSFSKTHPFMDVSFARNHCINLTEHSSLNIINPLKNLYTRKSVEIAKPPEETSTAKLSRKKQSLHEIIFKPLQRFISTFNDSNLNLPPFLDPKQLLSGNLSPADELPPTACEVVEGSLPPSLDGGAYIQNGPNPHFYPRGPYIFPDGDGMLHSIKISGGKPVFCSRFIQTFKYTTERDLGHPIFPNIVAFFCSNLTPSMVLTLAQLLLAKINPFVDGLGTANTSLALIGGRLHALTETDLPYQVKIRPDGEITTVGRHDFFSRDFFLTMTAHPKIDPDTGETFAFRYFVVPPFLTYFRINSDGTKQRDVPIFSLKSPSYIHDFAVTKNHAIFPDPQIVIRPFEILRGRPVLRVDADKVSRVGVIPRYAEDEREMFWIDEPGLNMLHVVNAWEEDDGDTIVIVASNILSVEHVLEQINLIHLSLEKIVIDAKTKKVVMRRPLSDSSLDFGVINPQYAQRKNRYVYAAVIESMPKMVGAVKMDLSLSAADCTVASRMYGPGCYGSEPIFVAREEAEEEDDGYLVAYVTNENTQESQFIVMDAKSATLEIVAAVKLPHRVPQGFHSIFVKESELKRL</sequence>
<comment type="caution">
    <text evidence="6">The sequence shown here is derived from an EMBL/GenBank/DDBJ whole genome shotgun (WGS) entry which is preliminary data.</text>
</comment>
<dbReference type="GO" id="GO:0009570">
    <property type="term" value="C:chloroplast stroma"/>
    <property type="evidence" value="ECO:0007669"/>
    <property type="project" value="TreeGrafter"/>
</dbReference>
<feature type="binding site" evidence="5">
    <location>
        <position position="275"/>
    </location>
    <ligand>
        <name>Fe cation</name>
        <dbReference type="ChEBI" id="CHEBI:24875"/>
        <note>catalytic</note>
    </ligand>
</feature>
<dbReference type="Pfam" id="PF03055">
    <property type="entry name" value="RPE65"/>
    <property type="match status" value="1"/>
</dbReference>
<comment type="cofactor">
    <cofactor evidence="5">
        <name>Fe(2+)</name>
        <dbReference type="ChEBI" id="CHEBI:29033"/>
    </cofactor>
    <text evidence="5">Binds 1 Fe(2+) ion per subunit.</text>
</comment>
<keyword evidence="2 5" id="KW-0479">Metal-binding</keyword>
<organism evidence="6 7">
    <name type="scientific">Perilla frutescens var. hirtella</name>
    <name type="common">Perilla citriodora</name>
    <name type="synonym">Perilla setoyensis</name>
    <dbReference type="NCBI Taxonomy" id="608512"/>
    <lineage>
        <taxon>Eukaryota</taxon>
        <taxon>Viridiplantae</taxon>
        <taxon>Streptophyta</taxon>
        <taxon>Embryophyta</taxon>
        <taxon>Tracheophyta</taxon>
        <taxon>Spermatophyta</taxon>
        <taxon>Magnoliopsida</taxon>
        <taxon>eudicotyledons</taxon>
        <taxon>Gunneridae</taxon>
        <taxon>Pentapetalae</taxon>
        <taxon>asterids</taxon>
        <taxon>lamiids</taxon>
        <taxon>Lamiales</taxon>
        <taxon>Lamiaceae</taxon>
        <taxon>Nepetoideae</taxon>
        <taxon>Elsholtzieae</taxon>
        <taxon>Perilla</taxon>
    </lineage>
</organism>
<gene>
    <name evidence="6" type="ORF">C2S53_002595</name>
</gene>
<reference evidence="6 7" key="1">
    <citation type="journal article" date="2021" name="Nat. Commun.">
        <title>Incipient diploidization of the medicinal plant Perilla within 10,000 years.</title>
        <authorList>
            <person name="Zhang Y."/>
            <person name="Shen Q."/>
            <person name="Leng L."/>
            <person name="Zhang D."/>
            <person name="Chen S."/>
            <person name="Shi Y."/>
            <person name="Ning Z."/>
            <person name="Chen S."/>
        </authorList>
    </citation>
    <scope>NUCLEOTIDE SEQUENCE [LARGE SCALE GENOMIC DNA]</scope>
    <source>
        <strain evidence="7">cv. PC099</strain>
    </source>
</reference>
<dbReference type="GO" id="GO:0010436">
    <property type="term" value="F:carotenoid dioxygenase activity"/>
    <property type="evidence" value="ECO:0007669"/>
    <property type="project" value="TreeGrafter"/>
</dbReference>
<protein>
    <submittedName>
        <fullName evidence="6">Nine-cis-epoxycarotenoid dioxygenase 4</fullName>
    </submittedName>
</protein>
<feature type="binding site" evidence="5">
    <location>
        <position position="565"/>
    </location>
    <ligand>
        <name>Fe cation</name>
        <dbReference type="ChEBI" id="CHEBI:24875"/>
        <note>catalytic</note>
    </ligand>
</feature>
<dbReference type="InterPro" id="IPR004294">
    <property type="entry name" value="Carotenoid_Oase"/>
</dbReference>
<evidence type="ECO:0000256" key="3">
    <source>
        <dbReference type="ARBA" id="ARBA00022964"/>
    </source>
</evidence>
<keyword evidence="7" id="KW-1185">Reference proteome</keyword>
<comment type="similarity">
    <text evidence="1">Belongs to the carotenoid oxygenase family.</text>
</comment>
<dbReference type="AlphaFoldDB" id="A0AAD4NZH9"/>
<keyword evidence="4 5" id="KW-0408">Iron</keyword>
<evidence type="ECO:0000256" key="4">
    <source>
        <dbReference type="ARBA" id="ARBA00023004"/>
    </source>
</evidence>
<evidence type="ECO:0000313" key="6">
    <source>
        <dbReference type="EMBL" id="KAH6820437.1"/>
    </source>
</evidence>
<accession>A0AAD4NZH9</accession>
<dbReference type="PANTHER" id="PTHR10543">
    <property type="entry name" value="BETA-CAROTENE DIOXYGENASE"/>
    <property type="match status" value="1"/>
</dbReference>
<dbReference type="GO" id="GO:0016121">
    <property type="term" value="P:carotene catabolic process"/>
    <property type="evidence" value="ECO:0007669"/>
    <property type="project" value="TreeGrafter"/>
</dbReference>
<evidence type="ECO:0000256" key="2">
    <source>
        <dbReference type="ARBA" id="ARBA00022723"/>
    </source>
</evidence>
<name>A0AAD4NZH9_PERFH</name>
<evidence type="ECO:0000256" key="5">
    <source>
        <dbReference type="PIRSR" id="PIRSR604294-1"/>
    </source>
</evidence>